<evidence type="ECO:0000259" key="6">
    <source>
        <dbReference type="Pfam" id="PF01636"/>
    </source>
</evidence>
<evidence type="ECO:0000256" key="2">
    <source>
        <dbReference type="ARBA" id="ARBA00022679"/>
    </source>
</evidence>
<dbReference type="PANTHER" id="PTHR34273:SF2">
    <property type="entry name" value="METHYLTHIORIBOSE KINASE"/>
    <property type="match status" value="1"/>
</dbReference>
<evidence type="ECO:0000313" key="8">
    <source>
        <dbReference type="Proteomes" id="UP001219525"/>
    </source>
</evidence>
<protein>
    <submittedName>
        <fullName evidence="7">Kinase-like domain-containing protein</fullName>
    </submittedName>
</protein>
<accession>A0AAD6VKD5</accession>
<sequence length="372" mass="40006">MATAYDLTSASGVQQFLADTQFASTRVAVLAGGTGNFAYRLHLSAPYDGRTTLVLKHAQPYAALSPEIPLAIARQAFEAKALEKVRQSPVCGPLATVPELHHFDENAHILIMDDCGEDALNLKQLMLTAAPSPAVAREIGSALGQFLGRLHSWGTANQALLDYFDKNQLGKDITAWITYGRLISTLTTDNLPAVALLPQQVSESDLNAIRAIVDERTAEIRTSRSAFTMGDFWTGNIMVNICSDPATGAPSFAGVHVIDWEIAKPGVPALDVGQFCAEMHCVTLFKPEAADSASALIAAFLTAYRAHCGTLTPYLPNIAAKHLGAHLVTITPRVGWGPPEQTVKAIQEGLTYLIKGSSDRWVREESVFAPLL</sequence>
<keyword evidence="2" id="KW-0808">Transferase</keyword>
<dbReference type="Proteomes" id="UP001219525">
    <property type="component" value="Unassembled WGS sequence"/>
</dbReference>
<reference evidence="7" key="1">
    <citation type="submission" date="2023-03" db="EMBL/GenBank/DDBJ databases">
        <title>Massive genome expansion in bonnet fungi (Mycena s.s.) driven by repeated elements and novel gene families across ecological guilds.</title>
        <authorList>
            <consortium name="Lawrence Berkeley National Laboratory"/>
            <person name="Harder C.B."/>
            <person name="Miyauchi S."/>
            <person name="Viragh M."/>
            <person name="Kuo A."/>
            <person name="Thoen E."/>
            <person name="Andreopoulos B."/>
            <person name="Lu D."/>
            <person name="Skrede I."/>
            <person name="Drula E."/>
            <person name="Henrissat B."/>
            <person name="Morin E."/>
            <person name="Kohler A."/>
            <person name="Barry K."/>
            <person name="LaButti K."/>
            <person name="Morin E."/>
            <person name="Salamov A."/>
            <person name="Lipzen A."/>
            <person name="Mereny Z."/>
            <person name="Hegedus B."/>
            <person name="Baldrian P."/>
            <person name="Stursova M."/>
            <person name="Weitz H."/>
            <person name="Taylor A."/>
            <person name="Grigoriev I.V."/>
            <person name="Nagy L.G."/>
            <person name="Martin F."/>
            <person name="Kauserud H."/>
        </authorList>
    </citation>
    <scope>NUCLEOTIDE SEQUENCE</scope>
    <source>
        <strain evidence="7">9144</strain>
    </source>
</reference>
<feature type="domain" description="Aminoglycoside phosphotransferase" evidence="6">
    <location>
        <begin position="30"/>
        <end position="282"/>
    </location>
</feature>
<keyword evidence="4 7" id="KW-0418">Kinase</keyword>
<dbReference type="GO" id="GO:0005524">
    <property type="term" value="F:ATP binding"/>
    <property type="evidence" value="ECO:0007669"/>
    <property type="project" value="UniProtKB-KW"/>
</dbReference>
<evidence type="ECO:0000256" key="1">
    <source>
        <dbReference type="ARBA" id="ARBA00010165"/>
    </source>
</evidence>
<dbReference type="GO" id="GO:0016301">
    <property type="term" value="F:kinase activity"/>
    <property type="evidence" value="ECO:0007669"/>
    <property type="project" value="UniProtKB-KW"/>
</dbReference>
<name>A0AAD6VKD5_9AGAR</name>
<proteinExistence type="inferred from homology"/>
<evidence type="ECO:0000256" key="5">
    <source>
        <dbReference type="ARBA" id="ARBA00022840"/>
    </source>
</evidence>
<comment type="caution">
    <text evidence="7">The sequence shown here is derived from an EMBL/GenBank/DDBJ whole genome shotgun (WGS) entry which is preliminary data.</text>
</comment>
<keyword evidence="5" id="KW-0067">ATP-binding</keyword>
<dbReference type="Gene3D" id="3.30.200.20">
    <property type="entry name" value="Phosphorylase Kinase, domain 1"/>
    <property type="match status" value="1"/>
</dbReference>
<keyword evidence="8" id="KW-1185">Reference proteome</keyword>
<dbReference type="EMBL" id="JARJCW010000020">
    <property type="protein sequence ID" value="KAJ7214036.1"/>
    <property type="molecule type" value="Genomic_DNA"/>
</dbReference>
<dbReference type="AlphaFoldDB" id="A0AAD6VKD5"/>
<dbReference type="PANTHER" id="PTHR34273">
    <property type="entry name" value="METHYLTHIORIBOSE KINASE"/>
    <property type="match status" value="1"/>
</dbReference>
<evidence type="ECO:0000313" key="7">
    <source>
        <dbReference type="EMBL" id="KAJ7214036.1"/>
    </source>
</evidence>
<dbReference type="InterPro" id="IPR011009">
    <property type="entry name" value="Kinase-like_dom_sf"/>
</dbReference>
<organism evidence="7 8">
    <name type="scientific">Mycena pura</name>
    <dbReference type="NCBI Taxonomy" id="153505"/>
    <lineage>
        <taxon>Eukaryota</taxon>
        <taxon>Fungi</taxon>
        <taxon>Dikarya</taxon>
        <taxon>Basidiomycota</taxon>
        <taxon>Agaricomycotina</taxon>
        <taxon>Agaricomycetes</taxon>
        <taxon>Agaricomycetidae</taxon>
        <taxon>Agaricales</taxon>
        <taxon>Marasmiineae</taxon>
        <taxon>Mycenaceae</taxon>
        <taxon>Mycena</taxon>
    </lineage>
</organism>
<dbReference type="Pfam" id="PF01636">
    <property type="entry name" value="APH"/>
    <property type="match status" value="1"/>
</dbReference>
<dbReference type="SUPFAM" id="SSF56112">
    <property type="entry name" value="Protein kinase-like (PK-like)"/>
    <property type="match status" value="1"/>
</dbReference>
<gene>
    <name evidence="7" type="ORF">GGX14DRAFT_550554</name>
</gene>
<dbReference type="InterPro" id="IPR002575">
    <property type="entry name" value="Aminoglycoside_PTrfase"/>
</dbReference>
<evidence type="ECO:0000256" key="4">
    <source>
        <dbReference type="ARBA" id="ARBA00022777"/>
    </source>
</evidence>
<dbReference type="Gene3D" id="3.90.1200.10">
    <property type="match status" value="1"/>
</dbReference>
<evidence type="ECO:0000256" key="3">
    <source>
        <dbReference type="ARBA" id="ARBA00022741"/>
    </source>
</evidence>
<comment type="similarity">
    <text evidence="1">Belongs to the methylthioribose kinase family.</text>
</comment>
<keyword evidence="3" id="KW-0547">Nucleotide-binding</keyword>